<dbReference type="AlphaFoldDB" id="A0A0N0LPR7"/>
<dbReference type="InterPro" id="IPR013321">
    <property type="entry name" value="Arc_rbn_hlx_hlx"/>
</dbReference>
<dbReference type="Gene3D" id="1.10.1220.10">
    <property type="entry name" value="Met repressor-like"/>
    <property type="match status" value="1"/>
</dbReference>
<evidence type="ECO:0000313" key="4">
    <source>
        <dbReference type="Proteomes" id="UP000037997"/>
    </source>
</evidence>
<evidence type="ECO:0000313" key="2">
    <source>
        <dbReference type="EMBL" id="KPH55009.1"/>
    </source>
</evidence>
<comment type="caution">
    <text evidence="2">The sequence shown here is derived from an EMBL/GenBank/DDBJ whole genome shotgun (WGS) entry which is preliminary data.</text>
</comment>
<sequence>MLLKENLVERLSKTGIRKELEIALLGDSFKARGLNNKNKEEKIKFYRRILGLRRIKNLIKFIDGEIPALFIEDERLKKILAFNGVDLQVFISGKKETKKTIISVSITTTILKEFDKVVDKKKSNRSKVIEKLMKYYISKYCKN</sequence>
<evidence type="ECO:0000313" key="3">
    <source>
        <dbReference type="Proteomes" id="UP000037800"/>
    </source>
</evidence>
<dbReference type="EMBL" id="JNOC01000063">
    <property type="protein sequence ID" value="KPH55009.1"/>
    <property type="molecule type" value="Genomic_DNA"/>
</dbReference>
<dbReference type="Proteomes" id="UP000037800">
    <property type="component" value="Unassembled WGS sequence"/>
</dbReference>
<dbReference type="CDD" id="cd22231">
    <property type="entry name" value="RHH_NikR_HicB-like"/>
    <property type="match status" value="1"/>
</dbReference>
<accession>A0A0N0LPR7</accession>
<proteinExistence type="predicted"/>
<dbReference type="RefSeq" id="WP_005023017.1">
    <property type="nucleotide sequence ID" value="NZ_CABKNZ010000039.1"/>
</dbReference>
<evidence type="ECO:0000313" key="1">
    <source>
        <dbReference type="EMBL" id="KPH49971.1"/>
    </source>
</evidence>
<protein>
    <submittedName>
        <fullName evidence="2">Uncharacterized protein</fullName>
    </submittedName>
</protein>
<dbReference type="EMBL" id="JNUR01000038">
    <property type="protein sequence ID" value="KPH49971.1"/>
    <property type="molecule type" value="Genomic_DNA"/>
</dbReference>
<gene>
    <name evidence="2" type="ORF">HPU229334_11020</name>
    <name evidence="1" type="ORF">HPU229336_05155</name>
</gene>
<organism evidence="2 4">
    <name type="scientific">Helicobacter pullorum</name>
    <dbReference type="NCBI Taxonomy" id="35818"/>
    <lineage>
        <taxon>Bacteria</taxon>
        <taxon>Pseudomonadati</taxon>
        <taxon>Campylobacterota</taxon>
        <taxon>Epsilonproteobacteria</taxon>
        <taxon>Campylobacterales</taxon>
        <taxon>Helicobacteraceae</taxon>
        <taxon>Helicobacter</taxon>
    </lineage>
</organism>
<dbReference type="PATRIC" id="fig|35818.10.peg.1051"/>
<dbReference type="Proteomes" id="UP000037997">
    <property type="component" value="Unassembled WGS sequence"/>
</dbReference>
<reference evidence="3 4" key="1">
    <citation type="submission" date="2014-06" db="EMBL/GenBank/DDBJ databases">
        <title>Helicobacter pullorum isolates in fresh chicken meat - phenotypic and genotypic features.</title>
        <authorList>
            <person name="Borges V."/>
            <person name="Santos A."/>
            <person name="Correia C.B."/>
            <person name="Saraiva M."/>
            <person name="Menard A."/>
            <person name="Vieira L."/>
            <person name="Sampaio D.A."/>
            <person name="Gomes J.P."/>
            <person name="Oleastro M."/>
        </authorList>
    </citation>
    <scope>NUCLEOTIDE SEQUENCE [LARGE SCALE GENOMIC DNA]</scope>
    <source>
        <strain evidence="2 4">229334/12</strain>
        <strain evidence="1 3">229336/12</strain>
    </source>
</reference>
<dbReference type="GO" id="GO:0006355">
    <property type="term" value="P:regulation of DNA-templated transcription"/>
    <property type="evidence" value="ECO:0007669"/>
    <property type="project" value="InterPro"/>
</dbReference>
<name>A0A0N0LPR7_9HELI</name>